<accession>A0A1I4VWW9</accession>
<dbReference type="Gene3D" id="2.60.120.260">
    <property type="entry name" value="Galactose-binding domain-like"/>
    <property type="match status" value="1"/>
</dbReference>
<dbReference type="Pfam" id="PF17132">
    <property type="entry name" value="Glyco_hydro_106"/>
    <property type="match status" value="2"/>
</dbReference>
<dbReference type="NCBIfam" id="NF045579">
    <property type="entry name" value="rhamnoside_JR"/>
    <property type="match status" value="1"/>
</dbReference>
<feature type="chain" id="PRO_5011710795" evidence="1">
    <location>
        <begin position="30"/>
        <end position="960"/>
    </location>
</feature>
<dbReference type="EMBL" id="FOVD01000001">
    <property type="protein sequence ID" value="SFN05794.1"/>
    <property type="molecule type" value="Genomic_DNA"/>
</dbReference>
<reference evidence="3" key="1">
    <citation type="submission" date="2016-10" db="EMBL/GenBank/DDBJ databases">
        <authorList>
            <person name="Varghese N."/>
            <person name="Submissions S."/>
        </authorList>
    </citation>
    <scope>NUCLEOTIDE SEQUENCE [LARGE SCALE GENOMIC DNA]</scope>
    <source>
        <strain evidence="3">DSM 25575</strain>
    </source>
</reference>
<dbReference type="OrthoDB" id="9761519at2"/>
<dbReference type="InterPro" id="IPR053161">
    <property type="entry name" value="Ulvan_degrading_GH"/>
</dbReference>
<gene>
    <name evidence="2" type="ORF">SAMN05421594_0701</name>
</gene>
<dbReference type="PANTHER" id="PTHR36848:SF2">
    <property type="entry name" value="SECRETED PROTEIN"/>
    <property type="match status" value="1"/>
</dbReference>
<dbReference type="InterPro" id="IPR019546">
    <property type="entry name" value="TAT_signal_bac_arc"/>
</dbReference>
<evidence type="ECO:0000313" key="3">
    <source>
        <dbReference type="Proteomes" id="UP000198769"/>
    </source>
</evidence>
<evidence type="ECO:0000313" key="2">
    <source>
        <dbReference type="EMBL" id="SFN05794.1"/>
    </source>
</evidence>
<dbReference type="RefSeq" id="WP_090022983.1">
    <property type="nucleotide sequence ID" value="NZ_FOVD01000001.1"/>
</dbReference>
<feature type="signal peptide" evidence="1">
    <location>
        <begin position="1"/>
        <end position="29"/>
    </location>
</feature>
<keyword evidence="3" id="KW-1185">Reference proteome</keyword>
<sequence>MKRRDFLKQCSIAASGLVLVNVLPSYAHAMLGEEHFPKYKSLFEIFSDPENQYRPFVRWWWNGNKIEKAELARELRVLKAAGIGGVEINPISFPLRTEDTGKRGAEWLSDEWIELLRFTLEEAKSLGMTCDLLVGTGFPMGGDFLEKEECSQIVVLAVKKFKGPLKTEFSLFDLYKEADPAITNPYSGRTMEMLEVKLVPDPLNSLDEVINLSDQIESGMIKVSIPKGDYAIYGLVKIDRFMSVIQGAPGGMGPVLNHYDTAAVKKYLNRMSDTIQQKIGPLAPNIRSFFIDSLETEGTNWNHDMMSEFKKRRGYDLYPYLPFVLFKIGSMGNTTGVNILYPVKMGPEFKKMTDRMRYDFELTKTELFRERFVHTFAQWCKDNKIKSRAQAYGRGYFPLEGSFEIDIPECETWLKYGIGEDISEEKFTQYPWHLGRGNTMINKLVSSAAHLKDKKLISSEELTNTDMVFNEALEIFKIAGDQSTISGVTHPIFHGFNYSPPEAAFPGWITYGGYFNEKNTIWPYFKHYTDYRARLSALLQQATMFADIALLAPFADQWTQFGAQNEPFPTVVSPAYQALIWESIHQNGNACDYVSEQVINDSEMKKGFLTYGKRKYHTLFLIEVHSLDTATAKKLYEFVSGGGRIFCIEAIPDRSTGWNHYEEREQEVQNWISKMQTFPERFIFLNKPQSDFLNWYKSVQEKYNMIPYVKIKTPKTFITQVRYQTRDAEIFLFNNSSSKNSVPLDITFEKSVIKNKQAWLWDAVTGKRFKLNLPDGRLNIDLGPADSKLIVFDGHKRGTIWKESPLTGKNVKELNDQWKIEFKHYDGTVKKEEFDKLTDLKELSAYTHFAGTVIYRNTFQIKDKNVDSYINLGNVYGICEVRINGKEAGVQWFGKRIYPLNGLVKDGVNEIEIKVVTVMVNYMKTLKDNVVAQYWTNQKKKDQPLQSMGLAGPVTVYQES</sequence>
<dbReference type="PANTHER" id="PTHR36848">
    <property type="entry name" value="DNA-BINDING PROTEIN (PUTATIVE SECRETED PROTEIN)-RELATED"/>
    <property type="match status" value="1"/>
</dbReference>
<dbReference type="NCBIfam" id="TIGR01409">
    <property type="entry name" value="TAT_signal_seq"/>
    <property type="match status" value="1"/>
</dbReference>
<proteinExistence type="predicted"/>
<name>A0A1I4VWW9_CHROL</name>
<evidence type="ECO:0000256" key="1">
    <source>
        <dbReference type="SAM" id="SignalP"/>
    </source>
</evidence>
<dbReference type="InterPro" id="IPR008979">
    <property type="entry name" value="Galactose-bd-like_sf"/>
</dbReference>
<dbReference type="Proteomes" id="UP000198769">
    <property type="component" value="Unassembled WGS sequence"/>
</dbReference>
<dbReference type="AlphaFoldDB" id="A0A1I4VWW9"/>
<protein>
    <submittedName>
        <fullName evidence="2">Tat (Twin-arginine translocation) pathway signal sequence</fullName>
    </submittedName>
</protein>
<keyword evidence="1" id="KW-0732">Signal</keyword>
<organism evidence="2 3">
    <name type="scientific">Chryseobacterium oleae</name>
    <dbReference type="NCBI Taxonomy" id="491207"/>
    <lineage>
        <taxon>Bacteria</taxon>
        <taxon>Pseudomonadati</taxon>
        <taxon>Bacteroidota</taxon>
        <taxon>Flavobacteriia</taxon>
        <taxon>Flavobacteriales</taxon>
        <taxon>Weeksellaceae</taxon>
        <taxon>Chryseobacterium group</taxon>
        <taxon>Chryseobacterium</taxon>
    </lineage>
</organism>
<dbReference type="SUPFAM" id="SSF49785">
    <property type="entry name" value="Galactose-binding domain-like"/>
    <property type="match status" value="1"/>
</dbReference>